<keyword evidence="8" id="KW-1185">Reference proteome</keyword>
<dbReference type="InterPro" id="IPR025249">
    <property type="entry name" value="TF_NusA_KH_1st"/>
</dbReference>
<evidence type="ECO:0000313" key="7">
    <source>
        <dbReference type="EMBL" id="GFR90738.1"/>
    </source>
</evidence>
<feature type="non-terminal residue" evidence="7">
    <location>
        <position position="223"/>
    </location>
</feature>
<dbReference type="SUPFAM" id="SSF69705">
    <property type="entry name" value="Transcription factor NusA, N-terminal domain"/>
    <property type="match status" value="1"/>
</dbReference>
<keyword evidence="5" id="KW-0804">Transcription</keyword>
<dbReference type="InterPro" id="IPR036555">
    <property type="entry name" value="NusA_N_sf"/>
</dbReference>
<evidence type="ECO:0000256" key="2">
    <source>
        <dbReference type="ARBA" id="ARBA00022490"/>
    </source>
</evidence>
<dbReference type="SUPFAM" id="SSF50249">
    <property type="entry name" value="Nucleic acid-binding proteins"/>
    <property type="match status" value="1"/>
</dbReference>
<dbReference type="SMART" id="SM00316">
    <property type="entry name" value="S1"/>
    <property type="match status" value="1"/>
</dbReference>
<evidence type="ECO:0000256" key="4">
    <source>
        <dbReference type="ARBA" id="ARBA00023015"/>
    </source>
</evidence>
<evidence type="ECO:0000259" key="6">
    <source>
        <dbReference type="SMART" id="SM00316"/>
    </source>
</evidence>
<dbReference type="AlphaFoldDB" id="A0AAV4H0N4"/>
<name>A0AAV4H0N4_9GAST</name>
<dbReference type="InterPro" id="IPR030842">
    <property type="entry name" value="TF_NusA_bacterial"/>
</dbReference>
<dbReference type="InterPro" id="IPR012340">
    <property type="entry name" value="NA-bd_OB-fold"/>
</dbReference>
<evidence type="ECO:0000256" key="3">
    <source>
        <dbReference type="ARBA" id="ARBA00022884"/>
    </source>
</evidence>
<keyword evidence="3" id="KW-0694">RNA-binding</keyword>
<dbReference type="EMBL" id="BMAT01005307">
    <property type="protein sequence ID" value="GFR90738.1"/>
    <property type="molecule type" value="Genomic_DNA"/>
</dbReference>
<comment type="caution">
    <text evidence="7">The sequence shown here is derived from an EMBL/GenBank/DDBJ whole genome shotgun (WGS) entry which is preliminary data.</text>
</comment>
<sequence length="223" mass="25353">MSILEEVFRVTLKKQYGSDENFDIIINPDKGDFEIWRNRIVVADGEINDENEEIELSEARKIESDFEIGEDVSEEVKLADLGRRLVASLRQTLVAKISEYDSTNLYKKFKSLMGEIYTAEVHHIRHKGVILLDDDGNELFLPKEKQISSDFFRKGDSVKGIVENVSHNNNKPIITMSRTSTIFLEKLFEQEIPEIADGLINICGSARIPGAKAKIAVDSYDDR</sequence>
<dbReference type="GO" id="GO:0005829">
    <property type="term" value="C:cytosol"/>
    <property type="evidence" value="ECO:0007669"/>
    <property type="project" value="TreeGrafter"/>
</dbReference>
<evidence type="ECO:0000313" key="8">
    <source>
        <dbReference type="Proteomes" id="UP000762676"/>
    </source>
</evidence>
<dbReference type="Gene3D" id="3.30.300.20">
    <property type="match status" value="1"/>
</dbReference>
<dbReference type="PANTHER" id="PTHR22648">
    <property type="entry name" value="TRANSCRIPTION TERMINATION FACTOR NUSA"/>
    <property type="match status" value="1"/>
</dbReference>
<keyword evidence="4" id="KW-0805">Transcription regulation</keyword>
<dbReference type="Gene3D" id="2.40.50.140">
    <property type="entry name" value="Nucleic acid-binding proteins"/>
    <property type="match status" value="1"/>
</dbReference>
<keyword evidence="2" id="KW-0963">Cytoplasm</keyword>
<dbReference type="InterPro" id="IPR015946">
    <property type="entry name" value="KH_dom-like_a/b"/>
</dbReference>
<organism evidence="7 8">
    <name type="scientific">Elysia marginata</name>
    <dbReference type="NCBI Taxonomy" id="1093978"/>
    <lineage>
        <taxon>Eukaryota</taxon>
        <taxon>Metazoa</taxon>
        <taxon>Spiralia</taxon>
        <taxon>Lophotrochozoa</taxon>
        <taxon>Mollusca</taxon>
        <taxon>Gastropoda</taxon>
        <taxon>Heterobranchia</taxon>
        <taxon>Euthyneura</taxon>
        <taxon>Panpulmonata</taxon>
        <taxon>Sacoglossa</taxon>
        <taxon>Placobranchoidea</taxon>
        <taxon>Plakobranchidae</taxon>
        <taxon>Elysia</taxon>
    </lineage>
</organism>
<dbReference type="Pfam" id="PF13184">
    <property type="entry name" value="KH_NusA_1st"/>
    <property type="match status" value="1"/>
</dbReference>
<dbReference type="InterPro" id="IPR013735">
    <property type="entry name" value="TF_NusA_N"/>
</dbReference>
<dbReference type="SUPFAM" id="SSF54814">
    <property type="entry name" value="Prokaryotic type KH domain (KH-domain type II)"/>
    <property type="match status" value="1"/>
</dbReference>
<dbReference type="Pfam" id="PF08529">
    <property type="entry name" value="NusA_N"/>
    <property type="match status" value="1"/>
</dbReference>
<reference evidence="7 8" key="1">
    <citation type="journal article" date="2021" name="Elife">
        <title>Chloroplast acquisition without the gene transfer in kleptoplastic sea slugs, Plakobranchus ocellatus.</title>
        <authorList>
            <person name="Maeda T."/>
            <person name="Takahashi S."/>
            <person name="Yoshida T."/>
            <person name="Shimamura S."/>
            <person name="Takaki Y."/>
            <person name="Nagai Y."/>
            <person name="Toyoda A."/>
            <person name="Suzuki Y."/>
            <person name="Arimoto A."/>
            <person name="Ishii H."/>
            <person name="Satoh N."/>
            <person name="Nishiyama T."/>
            <person name="Hasebe M."/>
            <person name="Maruyama T."/>
            <person name="Minagawa J."/>
            <person name="Obokata J."/>
            <person name="Shigenobu S."/>
        </authorList>
    </citation>
    <scope>NUCLEOTIDE SEQUENCE [LARGE SCALE GENOMIC DNA]</scope>
</reference>
<dbReference type="GO" id="GO:0003723">
    <property type="term" value="F:RNA binding"/>
    <property type="evidence" value="ECO:0007669"/>
    <property type="project" value="UniProtKB-KW"/>
</dbReference>
<dbReference type="PANTHER" id="PTHR22648:SF0">
    <property type="entry name" value="TRANSCRIPTION TERMINATION_ANTITERMINATION PROTEIN NUSA"/>
    <property type="match status" value="1"/>
</dbReference>
<dbReference type="GO" id="GO:0031564">
    <property type="term" value="P:transcription antitermination"/>
    <property type="evidence" value="ECO:0007669"/>
    <property type="project" value="InterPro"/>
</dbReference>
<dbReference type="Gene3D" id="3.30.1480.10">
    <property type="entry name" value="NusA, N-terminal domain"/>
    <property type="match status" value="1"/>
</dbReference>
<keyword evidence="1" id="KW-0806">Transcription termination</keyword>
<evidence type="ECO:0000256" key="5">
    <source>
        <dbReference type="ARBA" id="ARBA00023163"/>
    </source>
</evidence>
<dbReference type="GO" id="GO:0003700">
    <property type="term" value="F:DNA-binding transcription factor activity"/>
    <property type="evidence" value="ECO:0007669"/>
    <property type="project" value="InterPro"/>
</dbReference>
<dbReference type="GO" id="GO:0006353">
    <property type="term" value="P:DNA-templated transcription termination"/>
    <property type="evidence" value="ECO:0007669"/>
    <property type="project" value="UniProtKB-KW"/>
</dbReference>
<feature type="domain" description="S1 motif" evidence="6">
    <location>
        <begin position="112"/>
        <end position="177"/>
    </location>
</feature>
<evidence type="ECO:0000256" key="1">
    <source>
        <dbReference type="ARBA" id="ARBA00022472"/>
    </source>
</evidence>
<dbReference type="InterPro" id="IPR003029">
    <property type="entry name" value="S1_domain"/>
</dbReference>
<accession>A0AAV4H0N4</accession>
<gene>
    <name evidence="7" type="ORF">ElyMa_002575100</name>
</gene>
<dbReference type="Proteomes" id="UP000762676">
    <property type="component" value="Unassembled WGS sequence"/>
</dbReference>
<protein>
    <submittedName>
        <fullName evidence="7">Transcription termination/antitermination protein NusA</fullName>
    </submittedName>
</protein>
<proteinExistence type="predicted"/>
<dbReference type="InterPro" id="IPR009019">
    <property type="entry name" value="KH_sf_prok-type"/>
</dbReference>